<dbReference type="Proteomes" id="UP000054776">
    <property type="component" value="Unassembled WGS sequence"/>
</dbReference>
<gene>
    <name evidence="1" type="ORF">T01_9552</name>
</gene>
<accession>A0A0V0YRI1</accession>
<name>A0A0V0YRI1_TRISP</name>
<dbReference type="OrthoDB" id="5864896at2759"/>
<keyword evidence="2" id="KW-1185">Reference proteome</keyword>
<dbReference type="InParanoid" id="A0A0V0YRI1"/>
<protein>
    <recommendedName>
        <fullName evidence="3">Peptidase aspartic putative domain-containing protein</fullName>
    </recommendedName>
</protein>
<evidence type="ECO:0008006" key="3">
    <source>
        <dbReference type="Google" id="ProtNLM"/>
    </source>
</evidence>
<evidence type="ECO:0000313" key="2">
    <source>
        <dbReference type="Proteomes" id="UP000054776"/>
    </source>
</evidence>
<sequence>MIVNCLFDSGSQRSFVKKSVAEALSLKGPFETVNIESFGNINSECLRVRRHCV</sequence>
<dbReference type="AlphaFoldDB" id="A0A0V0YRI1"/>
<proteinExistence type="predicted"/>
<comment type="caution">
    <text evidence="1">The sequence shown here is derived from an EMBL/GenBank/DDBJ whole genome shotgun (WGS) entry which is preliminary data.</text>
</comment>
<dbReference type="EMBL" id="JYDH01005622">
    <property type="protein sequence ID" value="KRY02964.1"/>
    <property type="molecule type" value="Genomic_DNA"/>
</dbReference>
<organism evidence="1 2">
    <name type="scientific">Trichinella spiralis</name>
    <name type="common">Trichina worm</name>
    <dbReference type="NCBI Taxonomy" id="6334"/>
    <lineage>
        <taxon>Eukaryota</taxon>
        <taxon>Metazoa</taxon>
        <taxon>Ecdysozoa</taxon>
        <taxon>Nematoda</taxon>
        <taxon>Enoplea</taxon>
        <taxon>Dorylaimia</taxon>
        <taxon>Trichinellida</taxon>
        <taxon>Trichinellidae</taxon>
        <taxon>Trichinella</taxon>
    </lineage>
</organism>
<reference evidence="1 2" key="1">
    <citation type="submission" date="2015-01" db="EMBL/GenBank/DDBJ databases">
        <title>Evolution of Trichinella species and genotypes.</title>
        <authorList>
            <person name="Korhonen P.K."/>
            <person name="Edoardo P."/>
            <person name="Giuseppe L.R."/>
            <person name="Gasser R.B."/>
        </authorList>
    </citation>
    <scope>NUCLEOTIDE SEQUENCE [LARGE SCALE GENOMIC DNA]</scope>
    <source>
        <strain evidence="1">ISS3</strain>
    </source>
</reference>
<evidence type="ECO:0000313" key="1">
    <source>
        <dbReference type="EMBL" id="KRY02964.1"/>
    </source>
</evidence>